<dbReference type="InterPro" id="IPR018253">
    <property type="entry name" value="DnaJ_domain_CS"/>
</dbReference>
<dbReference type="PROSITE" id="PS50076">
    <property type="entry name" value="DNAJ_2"/>
    <property type="match status" value="1"/>
</dbReference>
<dbReference type="PANTHER" id="PTHR44240">
    <property type="entry name" value="DNAJ DOMAIN (PROKARYOTIC HEAT SHOCK PROTEIN)-RELATED"/>
    <property type="match status" value="1"/>
</dbReference>
<dbReference type="AlphaFoldDB" id="A0A8J5K712"/>
<dbReference type="PROSITE" id="PS00636">
    <property type="entry name" value="DNAJ_1"/>
    <property type="match status" value="1"/>
</dbReference>
<dbReference type="Proteomes" id="UP000734854">
    <property type="component" value="Unassembled WGS sequence"/>
</dbReference>
<dbReference type="EMBL" id="JACMSC010000018">
    <property type="protein sequence ID" value="KAG6475994.1"/>
    <property type="molecule type" value="Genomic_DNA"/>
</dbReference>
<organism evidence="2 3">
    <name type="scientific">Zingiber officinale</name>
    <name type="common">Ginger</name>
    <name type="synonym">Amomum zingiber</name>
    <dbReference type="NCBI Taxonomy" id="94328"/>
    <lineage>
        <taxon>Eukaryota</taxon>
        <taxon>Viridiplantae</taxon>
        <taxon>Streptophyta</taxon>
        <taxon>Embryophyta</taxon>
        <taxon>Tracheophyta</taxon>
        <taxon>Spermatophyta</taxon>
        <taxon>Magnoliopsida</taxon>
        <taxon>Liliopsida</taxon>
        <taxon>Zingiberales</taxon>
        <taxon>Zingiberaceae</taxon>
        <taxon>Zingiber</taxon>
    </lineage>
</organism>
<feature type="domain" description="J" evidence="1">
    <location>
        <begin position="34"/>
        <end position="95"/>
    </location>
</feature>
<evidence type="ECO:0000313" key="3">
    <source>
        <dbReference type="Proteomes" id="UP000734854"/>
    </source>
</evidence>
<comment type="caution">
    <text evidence="2">The sequence shown here is derived from an EMBL/GenBank/DDBJ whole genome shotgun (WGS) entry which is preliminary data.</text>
</comment>
<gene>
    <name evidence="2" type="ORF">ZIOFF_065228</name>
</gene>
<dbReference type="InterPro" id="IPR052276">
    <property type="entry name" value="Diphthamide-biosynth_chaperone"/>
</dbReference>
<proteinExistence type="predicted"/>
<dbReference type="CDD" id="cd06257">
    <property type="entry name" value="DnaJ"/>
    <property type="match status" value="1"/>
</dbReference>
<dbReference type="InterPro" id="IPR001623">
    <property type="entry name" value="DnaJ_domain"/>
</dbReference>
<evidence type="ECO:0000259" key="1">
    <source>
        <dbReference type="PROSITE" id="PS50076"/>
    </source>
</evidence>
<dbReference type="PANTHER" id="PTHR44240:SF10">
    <property type="entry name" value="J DOMAIN-CONTAINING PROTEIN"/>
    <property type="match status" value="1"/>
</dbReference>
<sequence length="118" mass="13267">MARSSSLFVYCHPPPVPPPAPRRRHLTIRCAVATLYEVLRVPAGATGREIKAAYRRLVLTCHPDVAGSGDEFIRVHAAYATLSDSHKRAEYDHRVMPAAAGTCSSRRPRQRWETEQCW</sequence>
<name>A0A8J5K712_ZINOF</name>
<protein>
    <recommendedName>
        <fullName evidence="1">J domain-containing protein</fullName>
    </recommendedName>
</protein>
<evidence type="ECO:0000313" key="2">
    <source>
        <dbReference type="EMBL" id="KAG6475994.1"/>
    </source>
</evidence>
<reference evidence="2 3" key="1">
    <citation type="submission" date="2020-08" db="EMBL/GenBank/DDBJ databases">
        <title>Plant Genome Project.</title>
        <authorList>
            <person name="Zhang R.-G."/>
        </authorList>
    </citation>
    <scope>NUCLEOTIDE SEQUENCE [LARGE SCALE GENOMIC DNA]</scope>
    <source>
        <tissue evidence="2">Rhizome</tissue>
    </source>
</reference>
<dbReference type="Pfam" id="PF00226">
    <property type="entry name" value="DnaJ"/>
    <property type="match status" value="1"/>
</dbReference>
<dbReference type="SMART" id="SM00271">
    <property type="entry name" value="DnaJ"/>
    <property type="match status" value="1"/>
</dbReference>
<dbReference type="OrthoDB" id="445556at2759"/>
<accession>A0A8J5K712</accession>
<keyword evidence="3" id="KW-1185">Reference proteome</keyword>